<feature type="transmembrane region" description="Helical" evidence="6">
    <location>
        <begin position="52"/>
        <end position="71"/>
    </location>
</feature>
<dbReference type="EMBL" id="AGCJ01000081">
    <property type="protein sequence ID" value="EHM38418.1"/>
    <property type="molecule type" value="Genomic_DNA"/>
</dbReference>
<name>G9YJL9_9FIRM</name>
<sequence length="509" mass="58648">MPGNQYHQRKIGIILSYLFLLVNTVVNLAYVPILVTYIGIDEFGLYKLLGSIIAYFNVLDFGLSTTIVKFLSEYLELDKKETIKELLSTVSILCLIISIVLCFVSIIIYYNIPLLFKETLSESMIISAQQILLLLFFNIILLFNSKIFDAIIVSHERFIFLKIVSILQVVLQPFVVIAVIFWYPTALYVVLVQSLFNTVLIFIKWSYCRYILHTKISYCGCNKSIIKALYKLSISLFVVAVVDQVFWQSNQILLGLKVGTAAVAVYAVASQIYINYMNISTAMSGVLLPKITMMVARRESDKAFQHIFIKVGRLQFYLLSLILTGFVIFGHDFLHYWAGENFRDAYWIALIVMIPFTIDLIQNIGLIIMQARNVYHIRAIIYFFMGIANIILAVWLIRDYGILGGAVATGTCMFIGNGLLMNWYYHCCMKINIVVFWREIAKIAFVALAVMTVAYLLWNYFFIRHTVIAFCISIVIYISFFFALQWYVNFNEYEKNLFISVKLKSLRNL</sequence>
<keyword evidence="8" id="KW-1185">Reference proteome</keyword>
<dbReference type="AlphaFoldDB" id="G9YJL9"/>
<evidence type="ECO:0000313" key="8">
    <source>
        <dbReference type="Proteomes" id="UP000005481"/>
    </source>
</evidence>
<evidence type="ECO:0000256" key="5">
    <source>
        <dbReference type="ARBA" id="ARBA00023136"/>
    </source>
</evidence>
<dbReference type="Pfam" id="PF01943">
    <property type="entry name" value="Polysacc_synt"/>
    <property type="match status" value="1"/>
</dbReference>
<dbReference type="HOGENOM" id="CLU_040010_0_0_9"/>
<feature type="transmembrane region" description="Helical" evidence="6">
    <location>
        <begin position="403"/>
        <end position="423"/>
    </location>
</feature>
<evidence type="ECO:0000256" key="6">
    <source>
        <dbReference type="SAM" id="Phobius"/>
    </source>
</evidence>
<evidence type="ECO:0000256" key="2">
    <source>
        <dbReference type="ARBA" id="ARBA00022475"/>
    </source>
</evidence>
<dbReference type="GO" id="GO:0005886">
    <property type="term" value="C:plasma membrane"/>
    <property type="evidence" value="ECO:0007669"/>
    <property type="project" value="UniProtKB-SubCell"/>
</dbReference>
<feature type="transmembrane region" description="Helical" evidence="6">
    <location>
        <begin position="316"/>
        <end position="339"/>
    </location>
</feature>
<feature type="transmembrane region" description="Helical" evidence="6">
    <location>
        <begin position="467"/>
        <end position="488"/>
    </location>
</feature>
<comment type="subcellular location">
    <subcellularLocation>
        <location evidence="1">Cell membrane</location>
        <topology evidence="1">Multi-pass membrane protein</topology>
    </subcellularLocation>
</comment>
<keyword evidence="4 6" id="KW-1133">Transmembrane helix</keyword>
<feature type="transmembrane region" description="Helical" evidence="6">
    <location>
        <begin position="12"/>
        <end position="40"/>
    </location>
</feature>
<feature type="transmembrane region" description="Helical" evidence="6">
    <location>
        <begin position="443"/>
        <end position="461"/>
    </location>
</feature>
<organism evidence="7 8">
    <name type="scientific">Anaeroglobus geminatus F0357</name>
    <dbReference type="NCBI Taxonomy" id="861450"/>
    <lineage>
        <taxon>Bacteria</taxon>
        <taxon>Bacillati</taxon>
        <taxon>Bacillota</taxon>
        <taxon>Negativicutes</taxon>
        <taxon>Veillonellales</taxon>
        <taxon>Veillonellaceae</taxon>
        <taxon>Anaeroglobus</taxon>
    </lineage>
</organism>
<evidence type="ECO:0000313" key="7">
    <source>
        <dbReference type="EMBL" id="EHM38418.1"/>
    </source>
</evidence>
<gene>
    <name evidence="7" type="ORF">HMPREF0080_01872</name>
</gene>
<feature type="transmembrane region" description="Helical" evidence="6">
    <location>
        <begin position="228"/>
        <end position="246"/>
    </location>
</feature>
<dbReference type="RefSeq" id="WP_006790838.1">
    <property type="nucleotide sequence ID" value="NZ_JH417610.1"/>
</dbReference>
<feature type="transmembrane region" description="Helical" evidence="6">
    <location>
        <begin position="345"/>
        <end position="368"/>
    </location>
</feature>
<dbReference type="InterPro" id="IPR002797">
    <property type="entry name" value="Polysacc_synth"/>
</dbReference>
<keyword evidence="3 6" id="KW-0812">Transmembrane</keyword>
<evidence type="ECO:0000256" key="4">
    <source>
        <dbReference type="ARBA" id="ARBA00022989"/>
    </source>
</evidence>
<dbReference type="InterPro" id="IPR050833">
    <property type="entry name" value="Poly_Biosynth_Transport"/>
</dbReference>
<dbReference type="PATRIC" id="fig|861450.3.peg.1729"/>
<comment type="caution">
    <text evidence="7">The sequence shown here is derived from an EMBL/GenBank/DDBJ whole genome shotgun (WGS) entry which is preliminary data.</text>
</comment>
<dbReference type="Proteomes" id="UP000005481">
    <property type="component" value="Unassembled WGS sequence"/>
</dbReference>
<dbReference type="PANTHER" id="PTHR30250">
    <property type="entry name" value="PST FAMILY PREDICTED COLANIC ACID TRANSPORTER"/>
    <property type="match status" value="1"/>
</dbReference>
<feature type="transmembrane region" description="Helical" evidence="6">
    <location>
        <begin position="92"/>
        <end position="112"/>
    </location>
</feature>
<keyword evidence="5 6" id="KW-0472">Membrane</keyword>
<reference evidence="7 8" key="1">
    <citation type="submission" date="2011-08" db="EMBL/GenBank/DDBJ databases">
        <authorList>
            <person name="Weinstock G."/>
            <person name="Sodergren E."/>
            <person name="Clifton S."/>
            <person name="Fulton L."/>
            <person name="Fulton B."/>
            <person name="Courtney L."/>
            <person name="Fronick C."/>
            <person name="Harrison M."/>
            <person name="Strong C."/>
            <person name="Farmer C."/>
            <person name="Delahaunty K."/>
            <person name="Markovic C."/>
            <person name="Hall O."/>
            <person name="Minx P."/>
            <person name="Tomlinson C."/>
            <person name="Mitreva M."/>
            <person name="Hou S."/>
            <person name="Chen J."/>
            <person name="Wollam A."/>
            <person name="Pepin K.H."/>
            <person name="Johnson M."/>
            <person name="Bhonagiri V."/>
            <person name="Zhang X."/>
            <person name="Suruliraj S."/>
            <person name="Warren W."/>
            <person name="Chinwalla A."/>
            <person name="Mardis E.R."/>
            <person name="Wilson R.K."/>
        </authorList>
    </citation>
    <scope>NUCLEOTIDE SEQUENCE [LARGE SCALE GENOMIC DNA]</scope>
    <source>
        <strain evidence="7 8">F0357</strain>
    </source>
</reference>
<feature type="transmembrane region" description="Helical" evidence="6">
    <location>
        <begin position="159"/>
        <end position="182"/>
    </location>
</feature>
<accession>G9YJL9</accession>
<feature type="transmembrane region" description="Helical" evidence="6">
    <location>
        <begin position="252"/>
        <end position="274"/>
    </location>
</feature>
<proteinExistence type="predicted"/>
<feature type="transmembrane region" description="Helical" evidence="6">
    <location>
        <begin position="380"/>
        <end position="397"/>
    </location>
</feature>
<dbReference type="OrthoDB" id="5751261at2"/>
<feature type="transmembrane region" description="Helical" evidence="6">
    <location>
        <begin position="124"/>
        <end position="147"/>
    </location>
</feature>
<evidence type="ECO:0000256" key="3">
    <source>
        <dbReference type="ARBA" id="ARBA00022692"/>
    </source>
</evidence>
<keyword evidence="2" id="KW-1003">Cell membrane</keyword>
<dbReference type="PANTHER" id="PTHR30250:SF26">
    <property type="entry name" value="PSMA PROTEIN"/>
    <property type="match status" value="1"/>
</dbReference>
<dbReference type="eggNOG" id="COG2244">
    <property type="taxonomic scope" value="Bacteria"/>
</dbReference>
<feature type="transmembrane region" description="Helical" evidence="6">
    <location>
        <begin position="188"/>
        <end position="207"/>
    </location>
</feature>
<dbReference type="STRING" id="861450.HMPREF0080_01872"/>
<protein>
    <submittedName>
        <fullName evidence="7">Polysaccharide biosynthesis protein</fullName>
    </submittedName>
</protein>
<evidence type="ECO:0000256" key="1">
    <source>
        <dbReference type="ARBA" id="ARBA00004651"/>
    </source>
</evidence>